<dbReference type="Proteomes" id="UP000324870">
    <property type="component" value="Unassembled WGS sequence"/>
</dbReference>
<proteinExistence type="predicted"/>
<dbReference type="InterPro" id="IPR016195">
    <property type="entry name" value="Pol/histidinol_Pase-like"/>
</dbReference>
<evidence type="ECO:0000313" key="3">
    <source>
        <dbReference type="Proteomes" id="UP000324870"/>
    </source>
</evidence>
<comment type="caution">
    <text evidence="2">The sequence shown here is derived from an EMBL/GenBank/DDBJ whole genome shotgun (WGS) entry which is preliminary data.</text>
</comment>
<dbReference type="Proteomes" id="UP001181347">
    <property type="component" value="Unassembled WGS sequence"/>
</dbReference>
<dbReference type="NCBIfam" id="NF038032">
    <property type="entry name" value="CehA_McbA_metalo"/>
    <property type="match status" value="1"/>
</dbReference>
<accession>A0AAE4LKV0</accession>
<dbReference type="SUPFAM" id="SSF89550">
    <property type="entry name" value="PHP domain-like"/>
    <property type="match status" value="1"/>
</dbReference>
<protein>
    <submittedName>
        <fullName evidence="2">CehA/McbA family metallohydrolase</fullName>
    </submittedName>
</protein>
<reference evidence="1 3" key="1">
    <citation type="journal article" date="2019" name="Nat. Med.">
        <title>A library of human gut bacterial isolates paired with longitudinal multiomics data enables mechanistic microbiome research.</title>
        <authorList>
            <person name="Poyet M."/>
            <person name="Groussin M."/>
            <person name="Gibbons S.M."/>
            <person name="Avila-Pacheco J."/>
            <person name="Jiang X."/>
            <person name="Kearney S.M."/>
            <person name="Perrotta A.R."/>
            <person name="Berdy B."/>
            <person name="Zhao S."/>
            <person name="Lieberman T.D."/>
            <person name="Swanson P.K."/>
            <person name="Smith M."/>
            <person name="Roesemann S."/>
            <person name="Alexander J.E."/>
            <person name="Rich S.A."/>
            <person name="Livny J."/>
            <person name="Vlamakis H."/>
            <person name="Clish C."/>
            <person name="Bullock K."/>
            <person name="Deik A."/>
            <person name="Scott J."/>
            <person name="Pierce K.A."/>
            <person name="Xavier R.J."/>
            <person name="Alm E.J."/>
        </authorList>
    </citation>
    <scope>NUCLEOTIDE SEQUENCE [LARGE SCALE GENOMIC DNA]</scope>
    <source>
        <strain evidence="1 3">BIOML-A1</strain>
    </source>
</reference>
<name>A0AAE4LKV0_9BACT</name>
<gene>
    <name evidence="1" type="ORF">F2A26_09970</name>
    <name evidence="2" type="ORF">RVH17_06625</name>
</gene>
<evidence type="ECO:0000313" key="1">
    <source>
        <dbReference type="EMBL" id="KAA3158856.1"/>
    </source>
</evidence>
<dbReference type="EMBL" id="VVND01000015">
    <property type="protein sequence ID" value="KAA3158856.1"/>
    <property type="molecule type" value="Genomic_DNA"/>
</dbReference>
<dbReference type="AlphaFoldDB" id="A0AAE4LKV0"/>
<organism evidence="2 4">
    <name type="scientific">Alistipes finegoldii</name>
    <dbReference type="NCBI Taxonomy" id="214856"/>
    <lineage>
        <taxon>Bacteria</taxon>
        <taxon>Pseudomonadati</taxon>
        <taxon>Bacteroidota</taxon>
        <taxon>Bacteroidia</taxon>
        <taxon>Bacteroidales</taxon>
        <taxon>Rikenellaceae</taxon>
        <taxon>Alistipes</taxon>
    </lineage>
</organism>
<keyword evidence="3" id="KW-1185">Reference proteome</keyword>
<dbReference type="EMBL" id="JAWDES010000005">
    <property type="protein sequence ID" value="MDU0259789.1"/>
    <property type="molecule type" value="Genomic_DNA"/>
</dbReference>
<dbReference type="RefSeq" id="WP_130063297.1">
    <property type="nucleotide sequence ID" value="NZ_BAAFKU010000027.1"/>
</dbReference>
<evidence type="ECO:0000313" key="4">
    <source>
        <dbReference type="Proteomes" id="UP001181347"/>
    </source>
</evidence>
<dbReference type="Gene3D" id="3.20.20.140">
    <property type="entry name" value="Metal-dependent hydrolases"/>
    <property type="match status" value="1"/>
</dbReference>
<reference evidence="2" key="2">
    <citation type="submission" date="2023-10" db="EMBL/GenBank/DDBJ databases">
        <title>Genome Sequence of the Bacteria from From Gut Wall in Crohn's Disease.</title>
        <authorList>
            <person name="Rodriguez-Palacios A."/>
        </authorList>
    </citation>
    <scope>NUCLEOTIDE SEQUENCE</scope>
    <source>
        <strain evidence="2">CavFT-hAR58</strain>
    </source>
</reference>
<sequence>MDGIEVWNSAWSPANERAVELWHTLLVGGNRKFAVASTDFHRGGNIASPHTVVRAEALSAEAVIDAIAAGRSYVARDTSAEIGMQVRNSATPVQHADIGDTLLRSGGMQAEFRSNTAGRLRLTDQQGWFSDTSIAPGTVVVPIPERSLWVRAELRAEDGSMIALTNPIYIQHPLTTQSLLPE</sequence>
<evidence type="ECO:0000313" key="2">
    <source>
        <dbReference type="EMBL" id="MDU0259789.1"/>
    </source>
</evidence>